<keyword evidence="4" id="KW-1185">Reference proteome</keyword>
<accession>A0A5C3LY63</accession>
<feature type="compositionally biased region" description="Low complexity" evidence="1">
    <location>
        <begin position="156"/>
        <end position="220"/>
    </location>
</feature>
<keyword evidence="2" id="KW-1133">Transmembrane helix</keyword>
<feature type="region of interest" description="Disordered" evidence="1">
    <location>
        <begin position="146"/>
        <end position="229"/>
    </location>
</feature>
<dbReference type="STRING" id="68775.A0A5C3LY63"/>
<feature type="region of interest" description="Disordered" evidence="1">
    <location>
        <begin position="303"/>
        <end position="341"/>
    </location>
</feature>
<evidence type="ECO:0000256" key="2">
    <source>
        <dbReference type="SAM" id="Phobius"/>
    </source>
</evidence>
<dbReference type="AlphaFoldDB" id="A0A5C3LY63"/>
<name>A0A5C3LY63_9AGAR</name>
<organism evidence="3 4">
    <name type="scientific">Crucibulum laeve</name>
    <dbReference type="NCBI Taxonomy" id="68775"/>
    <lineage>
        <taxon>Eukaryota</taxon>
        <taxon>Fungi</taxon>
        <taxon>Dikarya</taxon>
        <taxon>Basidiomycota</taxon>
        <taxon>Agaricomycotina</taxon>
        <taxon>Agaricomycetes</taxon>
        <taxon>Agaricomycetidae</taxon>
        <taxon>Agaricales</taxon>
        <taxon>Agaricineae</taxon>
        <taxon>Nidulariaceae</taxon>
        <taxon>Crucibulum</taxon>
    </lineage>
</organism>
<evidence type="ECO:0000313" key="3">
    <source>
        <dbReference type="EMBL" id="TFK37635.1"/>
    </source>
</evidence>
<reference evidence="3 4" key="1">
    <citation type="journal article" date="2019" name="Nat. Ecol. Evol.">
        <title>Megaphylogeny resolves global patterns of mushroom evolution.</title>
        <authorList>
            <person name="Varga T."/>
            <person name="Krizsan K."/>
            <person name="Foldi C."/>
            <person name="Dima B."/>
            <person name="Sanchez-Garcia M."/>
            <person name="Sanchez-Ramirez S."/>
            <person name="Szollosi G.J."/>
            <person name="Szarkandi J.G."/>
            <person name="Papp V."/>
            <person name="Albert L."/>
            <person name="Andreopoulos W."/>
            <person name="Angelini C."/>
            <person name="Antonin V."/>
            <person name="Barry K.W."/>
            <person name="Bougher N.L."/>
            <person name="Buchanan P."/>
            <person name="Buyck B."/>
            <person name="Bense V."/>
            <person name="Catcheside P."/>
            <person name="Chovatia M."/>
            <person name="Cooper J."/>
            <person name="Damon W."/>
            <person name="Desjardin D."/>
            <person name="Finy P."/>
            <person name="Geml J."/>
            <person name="Haridas S."/>
            <person name="Hughes K."/>
            <person name="Justo A."/>
            <person name="Karasinski D."/>
            <person name="Kautmanova I."/>
            <person name="Kiss B."/>
            <person name="Kocsube S."/>
            <person name="Kotiranta H."/>
            <person name="LaButti K.M."/>
            <person name="Lechner B.E."/>
            <person name="Liimatainen K."/>
            <person name="Lipzen A."/>
            <person name="Lukacs Z."/>
            <person name="Mihaltcheva S."/>
            <person name="Morgado L.N."/>
            <person name="Niskanen T."/>
            <person name="Noordeloos M.E."/>
            <person name="Ohm R.A."/>
            <person name="Ortiz-Santana B."/>
            <person name="Ovrebo C."/>
            <person name="Racz N."/>
            <person name="Riley R."/>
            <person name="Savchenko A."/>
            <person name="Shiryaev A."/>
            <person name="Soop K."/>
            <person name="Spirin V."/>
            <person name="Szebenyi C."/>
            <person name="Tomsovsky M."/>
            <person name="Tulloss R.E."/>
            <person name="Uehling J."/>
            <person name="Grigoriev I.V."/>
            <person name="Vagvolgyi C."/>
            <person name="Papp T."/>
            <person name="Martin F.M."/>
            <person name="Miettinen O."/>
            <person name="Hibbett D.S."/>
            <person name="Nagy L.G."/>
        </authorList>
    </citation>
    <scope>NUCLEOTIDE SEQUENCE [LARGE SCALE GENOMIC DNA]</scope>
    <source>
        <strain evidence="3 4">CBS 166.37</strain>
    </source>
</reference>
<proteinExistence type="predicted"/>
<dbReference type="Gene3D" id="2.60.120.260">
    <property type="entry name" value="Galactose-binding domain-like"/>
    <property type="match status" value="1"/>
</dbReference>
<feature type="region of interest" description="Disordered" evidence="1">
    <location>
        <begin position="362"/>
        <end position="394"/>
    </location>
</feature>
<evidence type="ECO:0000256" key="1">
    <source>
        <dbReference type="SAM" id="MobiDB-lite"/>
    </source>
</evidence>
<dbReference type="OrthoDB" id="3265734at2759"/>
<feature type="transmembrane region" description="Helical" evidence="2">
    <location>
        <begin position="273"/>
        <end position="296"/>
    </location>
</feature>
<keyword evidence="2" id="KW-0812">Transmembrane</keyword>
<dbReference type="Proteomes" id="UP000308652">
    <property type="component" value="Unassembled WGS sequence"/>
</dbReference>
<feature type="compositionally biased region" description="Polar residues" evidence="1">
    <location>
        <begin position="369"/>
        <end position="394"/>
    </location>
</feature>
<feature type="region of interest" description="Disordered" evidence="1">
    <location>
        <begin position="248"/>
        <end position="268"/>
    </location>
</feature>
<gene>
    <name evidence="3" type="ORF">BDQ12DRAFT_685022</name>
</gene>
<sequence>MEAGIQLRDQEQSIDDIDSSIGYSGSWNKYIGSTRQWGGGTTHGTTQVGASATFSFRGTSVTVVGTIPVGTETTTSEYSVDGKAPVSVSFRSGSNAVYDQTFWQSGTLQDGVHSLTITNKASAAEFLLDRIKFIGSEDIPVVDSAPAPAPAPVAPAAPSSITTTPSSNAGPSSSSASSSSSSASGSSSSSSSSDSRHGSQSSESTTGSASQITGSSSKTQSGGGSGAAAAVTGSDRFLTQFITTTTGQGAIATGDPAGTSMDRPSSHSSDVPIGAIVGAVMGGAVLIALVLLFLWYHRQRARRAAESGDDTQAALRPGPSSRSRDLTPFPLGDSDNSSAPELGLMAQIKGAGGFMRMHDRDYLGEGSVSGPSSAANTSPTSLQDSKSASISASPNVQESLMGSLLYNGEVQDGARRRFVGTSISGSSTAVGPSTVVGSLISAPSAFGTMSLMEADDVPPAYHASSSHRVSRSGNFLVSLSS</sequence>
<dbReference type="EMBL" id="ML213607">
    <property type="protein sequence ID" value="TFK37635.1"/>
    <property type="molecule type" value="Genomic_DNA"/>
</dbReference>
<protein>
    <submittedName>
        <fullName evidence="3">Uncharacterized protein</fullName>
    </submittedName>
</protein>
<evidence type="ECO:0000313" key="4">
    <source>
        <dbReference type="Proteomes" id="UP000308652"/>
    </source>
</evidence>
<keyword evidence="2" id="KW-0472">Membrane</keyword>